<protein>
    <submittedName>
        <fullName evidence="3">Oxidoreductase domain protein</fullName>
    </submittedName>
</protein>
<evidence type="ECO:0000313" key="3">
    <source>
        <dbReference type="EMBL" id="ADB48964.1"/>
    </source>
</evidence>
<dbReference type="InterPro" id="IPR000683">
    <property type="entry name" value="Gfo/Idh/MocA-like_OxRdtase_N"/>
</dbReference>
<dbReference type="Proteomes" id="UP000008229">
    <property type="component" value="Chromosome"/>
</dbReference>
<dbReference type="Gene3D" id="3.40.50.720">
    <property type="entry name" value="NAD(P)-binding Rossmann-like Domain"/>
    <property type="match status" value="1"/>
</dbReference>
<keyword evidence="4" id="KW-1185">Reference proteome</keyword>
<evidence type="ECO:0000259" key="2">
    <source>
        <dbReference type="Pfam" id="PF19328"/>
    </source>
</evidence>
<sequence length="370" mass="39732">MEQLSDPPADGSVHRVAVVGLGKLGQLHVERLLRRRDTQLVGAVDADPAKAGRRLDDVIGRETGLDLEVSDSLESIRDADIALVATTSRLSDVAPVLEQLASLGLDAITICEEAVYPWRQFPAMSERLDAVARENGVSILGCGSNPGFLMDVLPLVCTLGLERVEKVTIHRSLDMRPHRAERLMRFGLGCTLEEFGAIDPATLVGHVGFTQSMHCLADVLGWALDETHEAGVRPAVLAAEERHGAFVTVRPGTVAVIEHCAWARIGDEKVIDIAMYFGFHDAGDKVGHGDTYEITATDQSVSLRVEPSWGPFATTPSTVVNLLPSVRSGEPGLLSVVDFPVRRLAARGGDVIDRGPLRAENHLASLAGQA</sequence>
<feature type="domain" description="Gfo/Idh/MocA-like oxidoreductase N-terminal" evidence="1">
    <location>
        <begin position="15"/>
        <end position="105"/>
    </location>
</feature>
<feature type="domain" description="2,4-diaminopentanoate dehydrogenase C-terminal" evidence="2">
    <location>
        <begin position="148"/>
        <end position="343"/>
    </location>
</feature>
<dbReference type="KEGG" id="cwo:Cwoe_0529"/>
<dbReference type="Pfam" id="PF19328">
    <property type="entry name" value="DAP_DH_C"/>
    <property type="match status" value="1"/>
</dbReference>
<dbReference type="AlphaFoldDB" id="D3F894"/>
<dbReference type="GO" id="GO:0000166">
    <property type="term" value="F:nucleotide binding"/>
    <property type="evidence" value="ECO:0007669"/>
    <property type="project" value="InterPro"/>
</dbReference>
<accession>D3F894</accession>
<dbReference type="STRING" id="469383.Cwoe_0529"/>
<dbReference type="eggNOG" id="COG3804">
    <property type="taxonomic scope" value="Bacteria"/>
</dbReference>
<dbReference type="CDD" id="cd24146">
    <property type="entry name" value="nat-AmDH_N_like"/>
    <property type="match status" value="1"/>
</dbReference>
<dbReference type="InterPro" id="IPR036291">
    <property type="entry name" value="NAD(P)-bd_dom_sf"/>
</dbReference>
<proteinExistence type="predicted"/>
<dbReference type="EMBL" id="CP001854">
    <property type="protein sequence ID" value="ADB48964.1"/>
    <property type="molecule type" value="Genomic_DNA"/>
</dbReference>
<dbReference type="HOGENOM" id="CLU_050509_1_1_11"/>
<name>D3F894_CONWI</name>
<dbReference type="SUPFAM" id="SSF51735">
    <property type="entry name" value="NAD(P)-binding Rossmann-fold domains"/>
    <property type="match status" value="1"/>
</dbReference>
<organism evidence="3 4">
    <name type="scientific">Conexibacter woesei (strain DSM 14684 / CCUG 47730 / CIP 108061 / JCM 11494 / NBRC 100937 / ID131577)</name>
    <dbReference type="NCBI Taxonomy" id="469383"/>
    <lineage>
        <taxon>Bacteria</taxon>
        <taxon>Bacillati</taxon>
        <taxon>Actinomycetota</taxon>
        <taxon>Thermoleophilia</taxon>
        <taxon>Solirubrobacterales</taxon>
        <taxon>Conexibacteraceae</taxon>
        <taxon>Conexibacter</taxon>
    </lineage>
</organism>
<gene>
    <name evidence="3" type="ordered locus">Cwoe_0529</name>
</gene>
<reference evidence="3 4" key="1">
    <citation type="journal article" date="2010" name="Stand. Genomic Sci.">
        <title>Complete genome sequence of Conexibacter woesei type strain (ID131577).</title>
        <authorList>
            <person name="Pukall R."/>
            <person name="Lapidus A."/>
            <person name="Glavina Del Rio T."/>
            <person name="Copeland A."/>
            <person name="Tice H."/>
            <person name="Cheng J.-F."/>
            <person name="Lucas S."/>
            <person name="Chen F."/>
            <person name="Nolan M."/>
            <person name="Bruce D."/>
            <person name="Goodwin L."/>
            <person name="Pitluck S."/>
            <person name="Mavromatis K."/>
            <person name="Ivanova N."/>
            <person name="Ovchinnikova G."/>
            <person name="Pati A."/>
            <person name="Chen A."/>
            <person name="Palaniappan K."/>
            <person name="Land M."/>
            <person name="Hauser L."/>
            <person name="Chang Y.-J."/>
            <person name="Jeffries C.D."/>
            <person name="Chain P."/>
            <person name="Meincke L."/>
            <person name="Sims D."/>
            <person name="Brettin T."/>
            <person name="Detter J.C."/>
            <person name="Rohde M."/>
            <person name="Goeker M."/>
            <person name="Bristow J."/>
            <person name="Eisen J.A."/>
            <person name="Markowitz V."/>
            <person name="Kyrpides N.C."/>
            <person name="Klenk H.-P."/>
            <person name="Hugenholtz P."/>
        </authorList>
    </citation>
    <scope>NUCLEOTIDE SEQUENCE [LARGE SCALE GENOMIC DNA]</scope>
    <source>
        <strain evidence="4">DSM 14684 / CIP 108061 / JCM 11494 / NBRC 100937 / ID131577</strain>
    </source>
</reference>
<dbReference type="Pfam" id="PF01408">
    <property type="entry name" value="GFO_IDH_MocA"/>
    <property type="match status" value="1"/>
</dbReference>
<evidence type="ECO:0000313" key="4">
    <source>
        <dbReference type="Proteomes" id="UP000008229"/>
    </source>
</evidence>
<dbReference type="InterPro" id="IPR045760">
    <property type="entry name" value="DAP_DH_C"/>
</dbReference>
<evidence type="ECO:0000259" key="1">
    <source>
        <dbReference type="Pfam" id="PF01408"/>
    </source>
</evidence>
<reference evidence="4" key="2">
    <citation type="submission" date="2010-01" db="EMBL/GenBank/DDBJ databases">
        <title>The complete genome of Conexibacter woesei DSM 14684.</title>
        <authorList>
            <consortium name="US DOE Joint Genome Institute (JGI-PGF)"/>
            <person name="Lucas S."/>
            <person name="Copeland A."/>
            <person name="Lapidus A."/>
            <person name="Glavina del Rio T."/>
            <person name="Dalin E."/>
            <person name="Tice H."/>
            <person name="Bruce D."/>
            <person name="Goodwin L."/>
            <person name="Pitluck S."/>
            <person name="Kyrpides N."/>
            <person name="Mavromatis K."/>
            <person name="Ivanova N."/>
            <person name="Mikhailova N."/>
            <person name="Chertkov O."/>
            <person name="Brettin T."/>
            <person name="Detter J.C."/>
            <person name="Han C."/>
            <person name="Larimer F."/>
            <person name="Land M."/>
            <person name="Hauser L."/>
            <person name="Markowitz V."/>
            <person name="Cheng J.-F."/>
            <person name="Hugenholtz P."/>
            <person name="Woyke T."/>
            <person name="Wu D."/>
            <person name="Pukall R."/>
            <person name="Steenblock K."/>
            <person name="Schneider S."/>
            <person name="Klenk H.-P."/>
            <person name="Eisen J.A."/>
        </authorList>
    </citation>
    <scope>NUCLEOTIDE SEQUENCE [LARGE SCALE GENOMIC DNA]</scope>
    <source>
        <strain evidence="4">DSM 14684 / CIP 108061 / JCM 11494 / NBRC 100937 / ID131577</strain>
    </source>
</reference>